<evidence type="ECO:0000256" key="5">
    <source>
        <dbReference type="ARBA" id="ARBA00022729"/>
    </source>
</evidence>
<evidence type="ECO:0000256" key="7">
    <source>
        <dbReference type="SAM" id="SignalP"/>
    </source>
</evidence>
<proteinExistence type="inferred from homology"/>
<dbReference type="GO" id="GO:0040008">
    <property type="term" value="P:regulation of growth"/>
    <property type="evidence" value="ECO:0007669"/>
    <property type="project" value="UniProtKB-ARBA"/>
</dbReference>
<keyword evidence="4" id="KW-0372">Hormone</keyword>
<dbReference type="InterPro" id="IPR008801">
    <property type="entry name" value="RALF"/>
</dbReference>
<evidence type="ECO:0000256" key="2">
    <source>
        <dbReference type="ARBA" id="ARBA00009178"/>
    </source>
</evidence>
<keyword evidence="3" id="KW-0964">Secreted</keyword>
<reference evidence="9" key="1">
    <citation type="journal article" date="2011" name="Nat. Genet.">
        <title>The Arabidopsis lyrata genome sequence and the basis of rapid genome size change.</title>
        <authorList>
            <person name="Hu T.T."/>
            <person name="Pattyn P."/>
            <person name="Bakker E.G."/>
            <person name="Cao J."/>
            <person name="Cheng J.-F."/>
            <person name="Clark R.M."/>
            <person name="Fahlgren N."/>
            <person name="Fawcett J.A."/>
            <person name="Grimwood J."/>
            <person name="Gundlach H."/>
            <person name="Haberer G."/>
            <person name="Hollister J.D."/>
            <person name="Ossowski S."/>
            <person name="Ottilar R.P."/>
            <person name="Salamov A.A."/>
            <person name="Schneeberger K."/>
            <person name="Spannagl M."/>
            <person name="Wang X."/>
            <person name="Yang L."/>
            <person name="Nasrallah M.E."/>
            <person name="Bergelson J."/>
            <person name="Carrington J.C."/>
            <person name="Gaut B.S."/>
            <person name="Schmutz J."/>
            <person name="Mayer K.F.X."/>
            <person name="Van de Peer Y."/>
            <person name="Grigoriev I.V."/>
            <person name="Nordborg M."/>
            <person name="Weigel D."/>
            <person name="Guo Y.-L."/>
        </authorList>
    </citation>
    <scope>NUCLEOTIDE SEQUENCE [LARGE SCALE GENOMIC DNA]</scope>
    <source>
        <strain evidence="9">cv. MN47</strain>
    </source>
</reference>
<dbReference type="PANTHER" id="PTHR33136:SF48">
    <property type="entry name" value="PROTEIN RALF-LIKE 14-RELATED"/>
    <property type="match status" value="1"/>
</dbReference>
<keyword evidence="9" id="KW-1185">Reference proteome</keyword>
<evidence type="ECO:0000256" key="1">
    <source>
        <dbReference type="ARBA" id="ARBA00004613"/>
    </source>
</evidence>
<dbReference type="GO" id="GO:0005576">
    <property type="term" value="C:extracellular region"/>
    <property type="evidence" value="ECO:0007669"/>
    <property type="project" value="UniProtKB-SubCell"/>
</dbReference>
<evidence type="ECO:0000256" key="6">
    <source>
        <dbReference type="ARBA" id="ARBA00023157"/>
    </source>
</evidence>
<gene>
    <name evidence="8" type="ORF">ARALYDRAFT_913686</name>
</gene>
<feature type="signal peptide" evidence="7">
    <location>
        <begin position="1"/>
        <end position="19"/>
    </location>
</feature>
<keyword evidence="5 7" id="KW-0732">Signal</keyword>
<dbReference type="HOGENOM" id="CLU_2295534_0_0_1"/>
<evidence type="ECO:0000313" key="9">
    <source>
        <dbReference type="Proteomes" id="UP000008694"/>
    </source>
</evidence>
<sequence length="107" mass="11972">MMNYIKLLITAVIIPVAAASVLVKAKKVVCDFRTCIDSKEEERTIAGFELSGRILKAARYISYGALKRNNVPCKRRGRSYYSCGPGKKANPYKRGCSVVTHCYRFTS</sequence>
<comment type="subcellular location">
    <subcellularLocation>
        <location evidence="1">Secreted</location>
    </subcellularLocation>
</comment>
<dbReference type="Pfam" id="PF05498">
    <property type="entry name" value="RALF"/>
    <property type="match status" value="1"/>
</dbReference>
<evidence type="ECO:0000313" key="8">
    <source>
        <dbReference type="EMBL" id="EFH43712.1"/>
    </source>
</evidence>
<dbReference type="PANTHER" id="PTHR33136">
    <property type="entry name" value="RAPID ALKALINIZATION FACTOR-LIKE"/>
    <property type="match status" value="1"/>
</dbReference>
<dbReference type="GO" id="GO:0005179">
    <property type="term" value="F:hormone activity"/>
    <property type="evidence" value="ECO:0007669"/>
    <property type="project" value="UniProtKB-KW"/>
</dbReference>
<name>D7MDK5_ARALL</name>
<dbReference type="GO" id="GO:0009506">
    <property type="term" value="C:plasmodesma"/>
    <property type="evidence" value="ECO:0007669"/>
    <property type="project" value="TreeGrafter"/>
</dbReference>
<dbReference type="AlphaFoldDB" id="D7MDK5"/>
<organism evidence="9">
    <name type="scientific">Arabidopsis lyrata subsp. lyrata</name>
    <name type="common">Lyre-leaved rock-cress</name>
    <dbReference type="NCBI Taxonomy" id="81972"/>
    <lineage>
        <taxon>Eukaryota</taxon>
        <taxon>Viridiplantae</taxon>
        <taxon>Streptophyta</taxon>
        <taxon>Embryophyta</taxon>
        <taxon>Tracheophyta</taxon>
        <taxon>Spermatophyta</taxon>
        <taxon>Magnoliopsida</taxon>
        <taxon>eudicotyledons</taxon>
        <taxon>Gunneridae</taxon>
        <taxon>Pentapetalae</taxon>
        <taxon>rosids</taxon>
        <taxon>malvids</taxon>
        <taxon>Brassicales</taxon>
        <taxon>Brassicaceae</taxon>
        <taxon>Camelineae</taxon>
        <taxon>Arabidopsis</taxon>
    </lineage>
</organism>
<dbReference type="Gramene" id="scaffold_701428.1">
    <property type="protein sequence ID" value="scaffold_701428.1"/>
    <property type="gene ID" value="scaffold_701428.1"/>
</dbReference>
<feature type="chain" id="PRO_5003103030" evidence="7">
    <location>
        <begin position="20"/>
        <end position="107"/>
    </location>
</feature>
<dbReference type="STRING" id="81972.D7MDK5"/>
<evidence type="ECO:0000256" key="4">
    <source>
        <dbReference type="ARBA" id="ARBA00022702"/>
    </source>
</evidence>
<dbReference type="GO" id="GO:0019722">
    <property type="term" value="P:calcium-mediated signaling"/>
    <property type="evidence" value="ECO:0007669"/>
    <property type="project" value="TreeGrafter"/>
</dbReference>
<evidence type="ECO:0000256" key="3">
    <source>
        <dbReference type="ARBA" id="ARBA00022525"/>
    </source>
</evidence>
<dbReference type="Proteomes" id="UP000008694">
    <property type="component" value="Unassembled WGS sequence"/>
</dbReference>
<accession>D7MDK5</accession>
<dbReference type="EMBL" id="GL348719">
    <property type="protein sequence ID" value="EFH43712.1"/>
    <property type="molecule type" value="Genomic_DNA"/>
</dbReference>
<comment type="similarity">
    <text evidence="2">Belongs to the plant rapid alkalinization factor (RALF) family.</text>
</comment>
<keyword evidence="6" id="KW-1015">Disulfide bond</keyword>
<protein>
    <submittedName>
        <fullName evidence="8">Uncharacterized protein</fullName>
    </submittedName>
</protein>